<evidence type="ECO:0000256" key="1">
    <source>
        <dbReference type="SAM" id="Phobius"/>
    </source>
</evidence>
<proteinExistence type="predicted"/>
<dbReference type="EMBL" id="LLEI02000021">
    <property type="protein sequence ID" value="OAJ94790.1"/>
    <property type="molecule type" value="Genomic_DNA"/>
</dbReference>
<feature type="transmembrane region" description="Helical" evidence="1">
    <location>
        <begin position="37"/>
        <end position="62"/>
    </location>
</feature>
<dbReference type="RefSeq" id="WP_049844583.1">
    <property type="nucleotide sequence ID" value="NZ_LLEI02000021.1"/>
</dbReference>
<keyword evidence="1" id="KW-0472">Membrane</keyword>
<dbReference type="InterPro" id="IPR021309">
    <property type="entry name" value="YgaP-like_TM"/>
</dbReference>
<evidence type="ECO:0000259" key="2">
    <source>
        <dbReference type="Pfam" id="PF11127"/>
    </source>
</evidence>
<feature type="transmembrane region" description="Helical" evidence="1">
    <location>
        <begin position="12"/>
        <end position="31"/>
    </location>
</feature>
<dbReference type="Proteomes" id="UP000078406">
    <property type="component" value="Unassembled WGS sequence"/>
</dbReference>
<evidence type="ECO:0000313" key="3">
    <source>
        <dbReference type="EMBL" id="OAJ94790.1"/>
    </source>
</evidence>
<name>A0A177Y1S5_9VIBR</name>
<sequence>MFYMKNLPLWQRATRAVAGFVMLGCGLIGFSGLPIGFLMAGVGIITGLTGVVGFCPMCSIAVKKSK</sequence>
<reference evidence="3 4" key="1">
    <citation type="journal article" date="2016" name="Syst. Appl. Microbiol.">
        <title>Vibrio bivalvicida sp. nov., a novel larval pathogen for bivalve molluscs reared in a hatchery.</title>
        <authorList>
            <person name="Dubert J."/>
            <person name="Romalde J.L."/>
            <person name="Prado S."/>
            <person name="Barja J.L."/>
        </authorList>
    </citation>
    <scope>NUCLEOTIDE SEQUENCE [LARGE SCALE GENOMIC DNA]</scope>
    <source>
        <strain evidence="3 4">605</strain>
    </source>
</reference>
<evidence type="ECO:0000313" key="4">
    <source>
        <dbReference type="Proteomes" id="UP000078406"/>
    </source>
</evidence>
<gene>
    <name evidence="3" type="ORF">APB76_05770</name>
</gene>
<feature type="domain" description="Inner membrane protein YgaP-like transmembrane" evidence="2">
    <location>
        <begin position="4"/>
        <end position="62"/>
    </location>
</feature>
<keyword evidence="1" id="KW-0812">Transmembrane</keyword>
<accession>A0A177Y1S5</accession>
<protein>
    <recommendedName>
        <fullName evidence="2">Inner membrane protein YgaP-like transmembrane domain-containing protein</fullName>
    </recommendedName>
</protein>
<comment type="caution">
    <text evidence="3">The sequence shown here is derived from an EMBL/GenBank/DDBJ whole genome shotgun (WGS) entry which is preliminary data.</text>
</comment>
<dbReference type="Pfam" id="PF11127">
    <property type="entry name" value="YgaP-like_TM"/>
    <property type="match status" value="1"/>
</dbReference>
<keyword evidence="1" id="KW-1133">Transmembrane helix</keyword>
<dbReference type="AlphaFoldDB" id="A0A177Y1S5"/>
<organism evidence="3 4">
    <name type="scientific">Vibrio bivalvicida</name>
    <dbReference type="NCBI Taxonomy" id="1276888"/>
    <lineage>
        <taxon>Bacteria</taxon>
        <taxon>Pseudomonadati</taxon>
        <taxon>Pseudomonadota</taxon>
        <taxon>Gammaproteobacteria</taxon>
        <taxon>Vibrionales</taxon>
        <taxon>Vibrionaceae</taxon>
        <taxon>Vibrio</taxon>
        <taxon>Vibrio oreintalis group</taxon>
    </lineage>
</organism>